<proteinExistence type="predicted"/>
<sequence>MMMSDVCCTAGAVLAETASMGEKSKNGWNMCRHPYPAPPALAMVPTHATTMARPRFVAREEIMSTDHFVVSQRDSAWQFSFRGDVTAPFTSRGAAIEAAIAAAGKVEGAEVAVVLRDGDLRSETIWRSSQTDLTESETEQLAADIERDSDA</sequence>
<evidence type="ECO:0000313" key="3">
    <source>
        <dbReference type="Proteomes" id="UP000315364"/>
    </source>
</evidence>
<dbReference type="AlphaFoldDB" id="A0A5B8LP54"/>
<organism evidence="2 3">
    <name type="scientific">Devosia ginsengisoli</name>
    <dbReference type="NCBI Taxonomy" id="400770"/>
    <lineage>
        <taxon>Bacteria</taxon>
        <taxon>Pseudomonadati</taxon>
        <taxon>Pseudomonadota</taxon>
        <taxon>Alphaproteobacteria</taxon>
        <taxon>Hyphomicrobiales</taxon>
        <taxon>Devosiaceae</taxon>
        <taxon>Devosia</taxon>
    </lineage>
</organism>
<evidence type="ECO:0000313" key="2">
    <source>
        <dbReference type="EMBL" id="QDZ10048.1"/>
    </source>
</evidence>
<dbReference type="EMBL" id="CP042304">
    <property type="protein sequence ID" value="QDZ10048.1"/>
    <property type="molecule type" value="Genomic_DNA"/>
</dbReference>
<accession>A0A5B8LP54</accession>
<keyword evidence="3" id="KW-1185">Reference proteome</keyword>
<dbReference type="KEGG" id="dea:FPZ08_04385"/>
<dbReference type="Proteomes" id="UP000315364">
    <property type="component" value="Chromosome"/>
</dbReference>
<protein>
    <submittedName>
        <fullName evidence="2">DUF2188 domain-containing protein</fullName>
    </submittedName>
</protein>
<feature type="region of interest" description="Disordered" evidence="1">
    <location>
        <begin position="130"/>
        <end position="151"/>
    </location>
</feature>
<name>A0A5B8LP54_9HYPH</name>
<dbReference type="OrthoDB" id="7950521at2"/>
<evidence type="ECO:0000256" key="1">
    <source>
        <dbReference type="SAM" id="MobiDB-lite"/>
    </source>
</evidence>
<reference evidence="2 3" key="1">
    <citation type="submission" date="2019-07" db="EMBL/GenBank/DDBJ databases">
        <title>Full genome sequence of Devosia sp. Gsoil 520.</title>
        <authorList>
            <person name="Im W.-T."/>
        </authorList>
    </citation>
    <scope>NUCLEOTIDE SEQUENCE [LARGE SCALE GENOMIC DNA]</scope>
    <source>
        <strain evidence="2 3">Gsoil 520</strain>
    </source>
</reference>
<gene>
    <name evidence="2" type="ORF">FPZ08_04385</name>
</gene>